<dbReference type="InterPro" id="IPR026444">
    <property type="entry name" value="Secre_tail"/>
</dbReference>
<evidence type="ECO:0000313" key="2">
    <source>
        <dbReference type="EMBL" id="OYQ35454.1"/>
    </source>
</evidence>
<dbReference type="AlphaFoldDB" id="A0A255Z3E6"/>
<reference evidence="2 3" key="1">
    <citation type="submission" date="2017-07" db="EMBL/GenBank/DDBJ databases">
        <title>Flavobacterium cyanobacteriorum sp. nov., isolated from cyanobacterial aggregates in a eutrophic lake.</title>
        <authorList>
            <person name="Cai H."/>
        </authorList>
    </citation>
    <scope>NUCLEOTIDE SEQUENCE [LARGE SCALE GENOMIC DNA]</scope>
    <source>
        <strain evidence="2 3">TH021</strain>
    </source>
</reference>
<protein>
    <recommendedName>
        <fullName evidence="4">Secretion system C-terminal sorting domain-containing protein</fullName>
    </recommendedName>
</protein>
<dbReference type="RefSeq" id="WP_094415446.1">
    <property type="nucleotide sequence ID" value="NZ_NOXV01000282.1"/>
</dbReference>
<comment type="caution">
    <text evidence="2">The sequence shown here is derived from an EMBL/GenBank/DDBJ whole genome shotgun (WGS) entry which is preliminary data.</text>
</comment>
<sequence length="536" mass="58428">MVQKLLLLLLALGWCSMWSQDILWEKSYGGRHADYLFDAQPSADYGFILAGSSLSNAGGNKTEGNMGNLDYWIWKMNEAGELDWQKNLGGTGQDLLHCIRTTRDGGFILAGTSDSPSGLHKKDSCRGGTDLWIVKLDAKGGEQWQRTIGGSGQELLRGIVQTTDGGYIIGASSASDVSPEILKGRQDPYGKWESSRGGLDFWIIKLDKNGDIKWQRTLGGLYADVLESIEQTADGGYIIGGHSNSPASPDKPDNGYGSGDYWILKLDQDGAVAWQRDFGGDEDDHLYALKQVADGGYIAGGSSASPANGSKKKSNRKGTDMWVLRLDDKGELLWEETYHVGEADLLTAIVANRDGSFLLGGYTRSESAAAAQADRKEINDYITLKINAKGEEQWRRAIGSSGEDILRKMIETRDGGYLLAGTSKGQVSRDRNSGKGSNDFWIVKLKDNDKEKTGEKRDMLEAAPNPAEQFTNIIVGYEFLSGTATVYDLAGRQLQAFPVTDRTIPVDLGGYPQGIYIVEVRTNAGTDSVKVVKSKR</sequence>
<dbReference type="Proteomes" id="UP000216605">
    <property type="component" value="Unassembled WGS sequence"/>
</dbReference>
<dbReference type="OrthoDB" id="9811934at2"/>
<name>A0A255Z3E6_9FLAO</name>
<gene>
    <name evidence="2" type="ORF">CHU92_10775</name>
</gene>
<dbReference type="InterPro" id="IPR011047">
    <property type="entry name" value="Quinoprotein_ADH-like_sf"/>
</dbReference>
<dbReference type="PANTHER" id="PTHR42754:SF1">
    <property type="entry name" value="LIPOPROTEIN"/>
    <property type="match status" value="1"/>
</dbReference>
<dbReference type="EMBL" id="NOXV01000282">
    <property type="protein sequence ID" value="OYQ35454.1"/>
    <property type="molecule type" value="Genomic_DNA"/>
</dbReference>
<accession>A0A255Z3E6</accession>
<proteinExistence type="predicted"/>
<evidence type="ECO:0000313" key="3">
    <source>
        <dbReference type="Proteomes" id="UP000216605"/>
    </source>
</evidence>
<dbReference type="SUPFAM" id="SSF50998">
    <property type="entry name" value="Quinoprotein alcohol dehydrogenase-like"/>
    <property type="match status" value="1"/>
</dbReference>
<evidence type="ECO:0008006" key="4">
    <source>
        <dbReference type="Google" id="ProtNLM"/>
    </source>
</evidence>
<dbReference type="NCBIfam" id="TIGR04183">
    <property type="entry name" value="Por_Secre_tail"/>
    <property type="match status" value="1"/>
</dbReference>
<keyword evidence="3" id="KW-1185">Reference proteome</keyword>
<organism evidence="2 3">
    <name type="scientific">Flavobacterium cyanobacteriorum</name>
    <dbReference type="NCBI Taxonomy" id="2022802"/>
    <lineage>
        <taxon>Bacteria</taxon>
        <taxon>Pseudomonadati</taxon>
        <taxon>Bacteroidota</taxon>
        <taxon>Flavobacteriia</taxon>
        <taxon>Flavobacteriales</taxon>
        <taxon>Flavobacteriaceae</taxon>
        <taxon>Flavobacterium</taxon>
    </lineage>
</organism>
<keyword evidence="1" id="KW-0732">Signal</keyword>
<evidence type="ECO:0000256" key="1">
    <source>
        <dbReference type="ARBA" id="ARBA00022729"/>
    </source>
</evidence>
<dbReference type="PANTHER" id="PTHR42754">
    <property type="entry name" value="ENDOGLUCANASE"/>
    <property type="match status" value="1"/>
</dbReference>